<evidence type="ECO:0000313" key="10">
    <source>
        <dbReference type="Proteomes" id="UP001597197"/>
    </source>
</evidence>
<dbReference type="CDD" id="cd06261">
    <property type="entry name" value="TM_PBP2"/>
    <property type="match status" value="1"/>
</dbReference>
<dbReference type="PROSITE" id="PS50928">
    <property type="entry name" value="ABC_TM1"/>
    <property type="match status" value="1"/>
</dbReference>
<dbReference type="Gene3D" id="1.10.3720.10">
    <property type="entry name" value="MetI-like"/>
    <property type="match status" value="1"/>
</dbReference>
<dbReference type="PANTHER" id="PTHR43386">
    <property type="entry name" value="OLIGOPEPTIDE TRANSPORT SYSTEM PERMEASE PROTEIN APPC"/>
    <property type="match status" value="1"/>
</dbReference>
<dbReference type="InterPro" id="IPR035906">
    <property type="entry name" value="MetI-like_sf"/>
</dbReference>
<reference evidence="10" key="1">
    <citation type="journal article" date="2019" name="Int. J. Syst. Evol. Microbiol.">
        <title>The Global Catalogue of Microorganisms (GCM) 10K type strain sequencing project: providing services to taxonomists for standard genome sequencing and annotation.</title>
        <authorList>
            <consortium name="The Broad Institute Genomics Platform"/>
            <consortium name="The Broad Institute Genome Sequencing Center for Infectious Disease"/>
            <person name="Wu L."/>
            <person name="Ma J."/>
        </authorList>
    </citation>
    <scope>NUCLEOTIDE SEQUENCE [LARGE SCALE GENOMIC DNA]</scope>
    <source>
        <strain evidence="10">CGMCC 1.15795</strain>
    </source>
</reference>
<feature type="transmembrane region" description="Helical" evidence="7">
    <location>
        <begin position="256"/>
        <end position="280"/>
    </location>
</feature>
<keyword evidence="4 7" id="KW-0812">Transmembrane</keyword>
<gene>
    <name evidence="9" type="ORF">ACFSDX_13865</name>
</gene>
<feature type="transmembrane region" description="Helical" evidence="7">
    <location>
        <begin position="81"/>
        <end position="106"/>
    </location>
</feature>
<accession>A0ABW4QVB5</accession>
<keyword evidence="5 7" id="KW-1133">Transmembrane helix</keyword>
<feature type="transmembrane region" description="Helical" evidence="7">
    <location>
        <begin position="113"/>
        <end position="129"/>
    </location>
</feature>
<feature type="transmembrane region" description="Helical" evidence="7">
    <location>
        <begin position="300"/>
        <end position="319"/>
    </location>
</feature>
<keyword evidence="10" id="KW-1185">Reference proteome</keyword>
<protein>
    <submittedName>
        <fullName evidence="9">ABC transporter permease</fullName>
    </submittedName>
</protein>
<comment type="similarity">
    <text evidence="7">Belongs to the binding-protein-dependent transport system permease family.</text>
</comment>
<evidence type="ECO:0000256" key="7">
    <source>
        <dbReference type="RuleBase" id="RU363032"/>
    </source>
</evidence>
<evidence type="ECO:0000256" key="2">
    <source>
        <dbReference type="ARBA" id="ARBA00022448"/>
    </source>
</evidence>
<dbReference type="Proteomes" id="UP001597197">
    <property type="component" value="Unassembled WGS sequence"/>
</dbReference>
<dbReference type="SUPFAM" id="SSF161098">
    <property type="entry name" value="MetI-like"/>
    <property type="match status" value="1"/>
</dbReference>
<name>A0ABW4QVB5_9BACT</name>
<proteinExistence type="inferred from homology"/>
<sequence length="330" mass="34580">MSQPARRTATTGRWLGVGWLLLILSSGLLAPWLPLPFPPAVPDLAHVAEAPAWAASPAHWLGTDPQGRDVLTELVYGAQQIISISLPAAALATLVGALAGGAAGFWGNTGLRLPWAGWLGGAAAAWWGLALPGRWAVSASLVGLAGLAWWVGRRSPGARPRGWAVPLDSLFQSTLTLLGAVPRLVLVLFFAAGPALAAPQVVALLVLVAWPEPARQVRAQMLRVRELPFVDAARAAGIPPARVWYRHALPHACRPLLATAPLSLAGLIGLESTLAFLGVGRPPDVPSWGNLLGALQQEPGAWWILASAGGALMLTLVALQQLARQVAKRD</sequence>
<keyword evidence="2 7" id="KW-0813">Transport</keyword>
<feature type="domain" description="ABC transmembrane type-1" evidence="8">
    <location>
        <begin position="82"/>
        <end position="323"/>
    </location>
</feature>
<dbReference type="PANTHER" id="PTHR43386:SF1">
    <property type="entry name" value="D,D-DIPEPTIDE TRANSPORT SYSTEM PERMEASE PROTEIN DDPC-RELATED"/>
    <property type="match status" value="1"/>
</dbReference>
<evidence type="ECO:0000256" key="3">
    <source>
        <dbReference type="ARBA" id="ARBA00022475"/>
    </source>
</evidence>
<evidence type="ECO:0000313" key="9">
    <source>
        <dbReference type="EMBL" id="MFD1873527.1"/>
    </source>
</evidence>
<dbReference type="Pfam" id="PF00528">
    <property type="entry name" value="BPD_transp_1"/>
    <property type="match status" value="1"/>
</dbReference>
<dbReference type="EMBL" id="JBHUFD010000005">
    <property type="protein sequence ID" value="MFD1873527.1"/>
    <property type="molecule type" value="Genomic_DNA"/>
</dbReference>
<feature type="transmembrane region" description="Helical" evidence="7">
    <location>
        <begin position="12"/>
        <end position="33"/>
    </location>
</feature>
<dbReference type="InterPro" id="IPR050366">
    <property type="entry name" value="BP-dependent_transpt_permease"/>
</dbReference>
<evidence type="ECO:0000256" key="6">
    <source>
        <dbReference type="ARBA" id="ARBA00023136"/>
    </source>
</evidence>
<feature type="transmembrane region" description="Helical" evidence="7">
    <location>
        <begin position="187"/>
        <end position="210"/>
    </location>
</feature>
<evidence type="ECO:0000256" key="5">
    <source>
        <dbReference type="ARBA" id="ARBA00022989"/>
    </source>
</evidence>
<evidence type="ECO:0000256" key="4">
    <source>
        <dbReference type="ARBA" id="ARBA00022692"/>
    </source>
</evidence>
<keyword evidence="6 7" id="KW-0472">Membrane</keyword>
<comment type="caution">
    <text evidence="9">The sequence shown here is derived from an EMBL/GenBank/DDBJ whole genome shotgun (WGS) entry which is preliminary data.</text>
</comment>
<comment type="subcellular location">
    <subcellularLocation>
        <location evidence="1 7">Cell membrane</location>
        <topology evidence="1 7">Multi-pass membrane protein</topology>
    </subcellularLocation>
</comment>
<keyword evidence="3" id="KW-1003">Cell membrane</keyword>
<evidence type="ECO:0000259" key="8">
    <source>
        <dbReference type="PROSITE" id="PS50928"/>
    </source>
</evidence>
<evidence type="ECO:0000256" key="1">
    <source>
        <dbReference type="ARBA" id="ARBA00004651"/>
    </source>
</evidence>
<organism evidence="9 10">
    <name type="scientific">Hymenobacter bucti</name>
    <dbReference type="NCBI Taxonomy" id="1844114"/>
    <lineage>
        <taxon>Bacteria</taxon>
        <taxon>Pseudomonadati</taxon>
        <taxon>Bacteroidota</taxon>
        <taxon>Cytophagia</taxon>
        <taxon>Cytophagales</taxon>
        <taxon>Hymenobacteraceae</taxon>
        <taxon>Hymenobacter</taxon>
    </lineage>
</organism>
<dbReference type="RefSeq" id="WP_382314496.1">
    <property type="nucleotide sequence ID" value="NZ_JBHUFD010000005.1"/>
</dbReference>
<dbReference type="InterPro" id="IPR000515">
    <property type="entry name" value="MetI-like"/>
</dbReference>